<keyword evidence="2" id="KW-0813">Transport</keyword>
<feature type="transmembrane region" description="Helical" evidence="7">
    <location>
        <begin position="258"/>
        <end position="276"/>
    </location>
</feature>
<dbReference type="PANTHER" id="PTHR43791">
    <property type="entry name" value="PERMEASE-RELATED"/>
    <property type="match status" value="1"/>
</dbReference>
<dbReference type="PANTHER" id="PTHR43791:SF29">
    <property type="entry name" value="MAJOR FACILITATOR SUPERFAMILY (MFS) PROFILE DOMAIN-CONTAINING PROTEIN"/>
    <property type="match status" value="1"/>
</dbReference>
<keyword evidence="9" id="KW-1185">Reference proteome</keyword>
<dbReference type="RefSeq" id="XP_025395091.1">
    <property type="nucleotide sequence ID" value="XM_025545555.1"/>
</dbReference>
<proteinExistence type="predicted"/>
<dbReference type="GeneID" id="37067792"/>
<accession>A0A317V6W0</accession>
<dbReference type="InterPro" id="IPR036259">
    <property type="entry name" value="MFS_trans_sf"/>
</dbReference>
<dbReference type="FunFam" id="1.20.1250.20:FF:000106">
    <property type="entry name" value="MFS transporter, putative"/>
    <property type="match status" value="1"/>
</dbReference>
<feature type="transmembrane region" description="Helical" evidence="7">
    <location>
        <begin position="427"/>
        <end position="452"/>
    </location>
</feature>
<comment type="caution">
    <text evidence="8">The sequence shown here is derived from an EMBL/GenBank/DDBJ whole genome shotgun (WGS) entry which is preliminary data.</text>
</comment>
<keyword evidence="3 7" id="KW-0812">Transmembrane</keyword>
<evidence type="ECO:0000256" key="5">
    <source>
        <dbReference type="ARBA" id="ARBA00023136"/>
    </source>
</evidence>
<feature type="transmembrane region" description="Helical" evidence="7">
    <location>
        <begin position="226"/>
        <end position="246"/>
    </location>
</feature>
<dbReference type="InterPro" id="IPR011701">
    <property type="entry name" value="MFS"/>
</dbReference>
<dbReference type="EMBL" id="MSFL01000039">
    <property type="protein sequence ID" value="PWY67880.1"/>
    <property type="molecule type" value="Genomic_DNA"/>
</dbReference>
<organism evidence="8 9">
    <name type="scientific">Aspergillus heteromorphus CBS 117.55</name>
    <dbReference type="NCBI Taxonomy" id="1448321"/>
    <lineage>
        <taxon>Eukaryota</taxon>
        <taxon>Fungi</taxon>
        <taxon>Dikarya</taxon>
        <taxon>Ascomycota</taxon>
        <taxon>Pezizomycotina</taxon>
        <taxon>Eurotiomycetes</taxon>
        <taxon>Eurotiomycetidae</taxon>
        <taxon>Eurotiales</taxon>
        <taxon>Aspergillaceae</taxon>
        <taxon>Aspergillus</taxon>
        <taxon>Aspergillus subgen. Circumdati</taxon>
    </lineage>
</organism>
<evidence type="ECO:0000256" key="7">
    <source>
        <dbReference type="SAM" id="Phobius"/>
    </source>
</evidence>
<gene>
    <name evidence="8" type="ORF">BO70DRAFT_382845</name>
</gene>
<evidence type="ECO:0000256" key="2">
    <source>
        <dbReference type="ARBA" id="ARBA00022448"/>
    </source>
</evidence>
<keyword evidence="5 7" id="KW-0472">Membrane</keyword>
<evidence type="ECO:0000256" key="1">
    <source>
        <dbReference type="ARBA" id="ARBA00004141"/>
    </source>
</evidence>
<feature type="transmembrane region" description="Helical" evidence="7">
    <location>
        <begin position="464"/>
        <end position="484"/>
    </location>
</feature>
<feature type="transmembrane region" description="Helical" evidence="7">
    <location>
        <begin position="193"/>
        <end position="214"/>
    </location>
</feature>
<dbReference type="FunFam" id="1.20.1250.20:FF:000247">
    <property type="entry name" value="MFS general substrate transporter"/>
    <property type="match status" value="1"/>
</dbReference>
<reference evidence="8 9" key="1">
    <citation type="submission" date="2016-12" db="EMBL/GenBank/DDBJ databases">
        <title>The genomes of Aspergillus section Nigri reveals drivers in fungal speciation.</title>
        <authorList>
            <consortium name="DOE Joint Genome Institute"/>
            <person name="Vesth T.C."/>
            <person name="Nybo J."/>
            <person name="Theobald S."/>
            <person name="Brandl J."/>
            <person name="Frisvad J.C."/>
            <person name="Nielsen K.F."/>
            <person name="Lyhne E.K."/>
            <person name="Kogle M.E."/>
            <person name="Kuo A."/>
            <person name="Riley R."/>
            <person name="Clum A."/>
            <person name="Nolan M."/>
            <person name="Lipzen A."/>
            <person name="Salamov A."/>
            <person name="Henrissat B."/>
            <person name="Wiebenga A."/>
            <person name="De Vries R.P."/>
            <person name="Grigoriev I.V."/>
            <person name="Mortensen U.H."/>
            <person name="Andersen M.R."/>
            <person name="Baker S.E."/>
        </authorList>
    </citation>
    <scope>NUCLEOTIDE SEQUENCE [LARGE SCALE GENOMIC DNA]</scope>
    <source>
        <strain evidence="8 9">CBS 117.55</strain>
    </source>
</reference>
<feature type="transmembrane region" description="Helical" evidence="7">
    <location>
        <begin position="496"/>
        <end position="519"/>
    </location>
</feature>
<name>A0A317V6W0_9EURO</name>
<sequence length="663" mass="76386">MATSKDLSQRLFDQTDRRSYTEPSPQGSFKDKSQVETHQCDVSDTHPDNPFADPEVAERYALIYEKAEYECRHVFDPTLTWTPEEEKALVRKLDWRVCLWACVMFFGLQVDRGNLVQAVSDNLLDDLGLTTDNYNTGNTIFLVAFLLAELPSQLVSKQIGPDRWIPTQMTIWSIVAAAQAGLTGKTSFYVTRALLGVLEGGFIPDIVLWLSYFYTSRELPTRLSLFWTALSGTTIITSFMAFGILHMRGVQGMAGWRWLFLIEGLITLIIGLASFFRMPASAVDTKKWFRPKGWFTDREISIVVNRILRDDPSKGDMHNRQAITPRRLWNSIRDYDLWPIYLLGLVVYIPMTPVTSYITLTLKDVGFSTFETNLLNIPYNVGHIICLLALTRLSEWLNERTFVSMIQNIWTLPCVIVLRFWPGTMVSAWGTYAIVTVMLSYPYCHAILVGWCSKNSNNVGTRTISAALYNMFVQVGGIIGNNIYQADDKPKYHRGNTALIAINILAILLFIFTKVYYVYRNKQRERVWSGMTEEQRQHYLQTTQDTGKGYWRDILGDEEREIDDKDTYPRKLSSIMKQVWDMGTFWFSLALSSPIGLFALFDKQIQPIMTEKCPDHEAFHQIMPWYWTRDTIGTLTRKLADREDYDYRLRKAFDEGSDRTSTS</sequence>
<dbReference type="OrthoDB" id="1935484at2759"/>
<feature type="region of interest" description="Disordered" evidence="6">
    <location>
        <begin position="1"/>
        <end position="34"/>
    </location>
</feature>
<comment type="subcellular location">
    <subcellularLocation>
        <location evidence="1">Membrane</location>
        <topology evidence="1">Multi-pass membrane protein</topology>
    </subcellularLocation>
</comment>
<feature type="transmembrane region" description="Helical" evidence="7">
    <location>
        <begin position="579"/>
        <end position="601"/>
    </location>
</feature>
<evidence type="ECO:0000256" key="6">
    <source>
        <dbReference type="SAM" id="MobiDB-lite"/>
    </source>
</evidence>
<dbReference type="GO" id="GO:0016020">
    <property type="term" value="C:membrane"/>
    <property type="evidence" value="ECO:0007669"/>
    <property type="project" value="UniProtKB-SubCell"/>
</dbReference>
<dbReference type="AlphaFoldDB" id="A0A317V6W0"/>
<keyword evidence="4 7" id="KW-1133">Transmembrane helix</keyword>
<evidence type="ECO:0000256" key="4">
    <source>
        <dbReference type="ARBA" id="ARBA00022989"/>
    </source>
</evidence>
<feature type="transmembrane region" description="Helical" evidence="7">
    <location>
        <begin position="338"/>
        <end position="360"/>
    </location>
</feature>
<evidence type="ECO:0000313" key="8">
    <source>
        <dbReference type="EMBL" id="PWY67880.1"/>
    </source>
</evidence>
<protein>
    <submittedName>
        <fullName evidence="8">MFS general substrate transporter</fullName>
    </submittedName>
</protein>
<dbReference type="Pfam" id="PF07690">
    <property type="entry name" value="MFS_1"/>
    <property type="match status" value="1"/>
</dbReference>
<evidence type="ECO:0000313" key="9">
    <source>
        <dbReference type="Proteomes" id="UP000247233"/>
    </source>
</evidence>
<dbReference type="SUPFAM" id="SSF103473">
    <property type="entry name" value="MFS general substrate transporter"/>
    <property type="match status" value="1"/>
</dbReference>
<dbReference type="Gene3D" id="1.20.1250.20">
    <property type="entry name" value="MFS general substrate transporter like domains"/>
    <property type="match status" value="2"/>
</dbReference>
<evidence type="ECO:0000256" key="3">
    <source>
        <dbReference type="ARBA" id="ARBA00022692"/>
    </source>
</evidence>
<dbReference type="GO" id="GO:0022857">
    <property type="term" value="F:transmembrane transporter activity"/>
    <property type="evidence" value="ECO:0007669"/>
    <property type="project" value="InterPro"/>
</dbReference>
<dbReference type="Proteomes" id="UP000247233">
    <property type="component" value="Unassembled WGS sequence"/>
</dbReference>
<dbReference type="VEuPathDB" id="FungiDB:BO70DRAFT_382845"/>